<proteinExistence type="predicted"/>
<dbReference type="EMBL" id="JADIMV010000024">
    <property type="protein sequence ID" value="MBO8439258.1"/>
    <property type="molecule type" value="Genomic_DNA"/>
</dbReference>
<dbReference type="Proteomes" id="UP000712007">
    <property type="component" value="Unassembled WGS sequence"/>
</dbReference>
<reference evidence="1" key="1">
    <citation type="submission" date="2020-10" db="EMBL/GenBank/DDBJ databases">
        <authorList>
            <person name="Gilroy R."/>
        </authorList>
    </citation>
    <scope>NUCLEOTIDE SEQUENCE</scope>
    <source>
        <strain evidence="1">3924</strain>
    </source>
</reference>
<sequence length="157" mass="17447">MGNKSNIASALHIAVEETADVKGRFETGLQALRKADRYKIVVSDTRKLTGSVDIDSSTKDKYPEANRWDYAIEYGGETFFVEVHPGSTGEVKTVIAKLDWLKQWLKNAAPAIDALKSKNKSAYHWVYTKDSAILPNSKYAKMLSINGLGLPKKQLTL</sequence>
<protein>
    <submittedName>
        <fullName evidence="1">Uncharacterized protein</fullName>
    </submittedName>
</protein>
<accession>A0A940IDH8</accession>
<comment type="caution">
    <text evidence="1">The sequence shown here is derived from an EMBL/GenBank/DDBJ whole genome shotgun (WGS) entry which is preliminary data.</text>
</comment>
<name>A0A940IDH8_9BACT</name>
<organism evidence="1 2">
    <name type="scientific">Candidatus Aphodosoma intestinipullorum</name>
    <dbReference type="NCBI Taxonomy" id="2840674"/>
    <lineage>
        <taxon>Bacteria</taxon>
        <taxon>Pseudomonadati</taxon>
        <taxon>Bacteroidota</taxon>
        <taxon>Bacteroidia</taxon>
        <taxon>Bacteroidales</taxon>
        <taxon>Candidatus Aphodosoma</taxon>
    </lineage>
</organism>
<evidence type="ECO:0000313" key="1">
    <source>
        <dbReference type="EMBL" id="MBO8439258.1"/>
    </source>
</evidence>
<reference evidence="1" key="2">
    <citation type="journal article" date="2021" name="PeerJ">
        <title>Extensive microbial diversity within the chicken gut microbiome revealed by metagenomics and culture.</title>
        <authorList>
            <person name="Gilroy R."/>
            <person name="Ravi A."/>
            <person name="Getino M."/>
            <person name="Pursley I."/>
            <person name="Horton D.L."/>
            <person name="Alikhan N.F."/>
            <person name="Baker D."/>
            <person name="Gharbi K."/>
            <person name="Hall N."/>
            <person name="Watson M."/>
            <person name="Adriaenssens E.M."/>
            <person name="Foster-Nyarko E."/>
            <person name="Jarju S."/>
            <person name="Secka A."/>
            <person name="Antonio M."/>
            <person name="Oren A."/>
            <person name="Chaudhuri R.R."/>
            <person name="La Ragione R."/>
            <person name="Hildebrand F."/>
            <person name="Pallen M.J."/>
        </authorList>
    </citation>
    <scope>NUCLEOTIDE SEQUENCE</scope>
    <source>
        <strain evidence="1">3924</strain>
    </source>
</reference>
<evidence type="ECO:0000313" key="2">
    <source>
        <dbReference type="Proteomes" id="UP000712007"/>
    </source>
</evidence>
<dbReference type="AlphaFoldDB" id="A0A940IDH8"/>
<gene>
    <name evidence="1" type="ORF">IAC51_01250</name>
</gene>